<keyword evidence="5" id="KW-1185">Reference proteome</keyword>
<dbReference type="Proteomes" id="UP001165065">
    <property type="component" value="Unassembled WGS sequence"/>
</dbReference>
<gene>
    <name evidence="4" type="ORF">TrCOL_g5135</name>
</gene>
<sequence length="416" mass="44016">MTSISNISIIIIICLLISLSPSYSTPTSPKSSEEDDNSTPPQPLPPRPFGVEVKGEVKGDKGDGDDINEAKGGGPGGGGKDDTEGAKAHKAFVPHPHIQPPKNPSPTSPLHLPPTGYELSAIIIVQEDGNSAFADSSTPHHFPYVTSSGPRPLSTRDLRPSKTYLSHSAMGSSGDWSKSFSGAHGGGDLVICLSSCSVTVSGGDGDRDRTFPRGSSLLFRDYYGAGHRIYSREEPLQILTIELKRDCVGEDCGEGWGNEGNSGNMTTSEIIKERVRSFQTPSKIDVLGYVAGGSLAFLGSYFYMKVLPVYVVMIGMGCGFVMGGANLGRVASREAEKMYIKVKEAKVRERLTLQARDGGEGGSEGERKMKVEMAAEMAAKKAARDGGEEGGGEMGENEKNKQEAADYEAAASGGAE</sequence>
<feature type="compositionally biased region" description="Low complexity" evidence="1">
    <location>
        <begin position="407"/>
        <end position="416"/>
    </location>
</feature>
<feature type="region of interest" description="Disordered" evidence="1">
    <location>
        <begin position="23"/>
        <end position="86"/>
    </location>
</feature>
<feature type="signal peptide" evidence="3">
    <location>
        <begin position="1"/>
        <end position="24"/>
    </location>
</feature>
<name>A0A9W7GA05_9STRA</name>
<feature type="compositionally biased region" description="Basic and acidic residues" evidence="1">
    <location>
        <begin position="53"/>
        <end position="64"/>
    </location>
</feature>
<dbReference type="OrthoDB" id="10462078at2759"/>
<evidence type="ECO:0000256" key="3">
    <source>
        <dbReference type="SAM" id="SignalP"/>
    </source>
</evidence>
<protein>
    <submittedName>
        <fullName evidence="4">Uncharacterized protein</fullName>
    </submittedName>
</protein>
<keyword evidence="2" id="KW-0812">Transmembrane</keyword>
<proteinExistence type="predicted"/>
<evidence type="ECO:0000313" key="5">
    <source>
        <dbReference type="Proteomes" id="UP001165065"/>
    </source>
</evidence>
<dbReference type="AlphaFoldDB" id="A0A9W7GA05"/>
<organism evidence="4 5">
    <name type="scientific">Triparma columacea</name>
    <dbReference type="NCBI Taxonomy" id="722753"/>
    <lineage>
        <taxon>Eukaryota</taxon>
        <taxon>Sar</taxon>
        <taxon>Stramenopiles</taxon>
        <taxon>Ochrophyta</taxon>
        <taxon>Bolidophyceae</taxon>
        <taxon>Parmales</taxon>
        <taxon>Triparmaceae</taxon>
        <taxon>Triparma</taxon>
    </lineage>
</organism>
<dbReference type="EMBL" id="BRYA01000078">
    <property type="protein sequence ID" value="GMI37924.1"/>
    <property type="molecule type" value="Genomic_DNA"/>
</dbReference>
<comment type="caution">
    <text evidence="4">The sequence shown here is derived from an EMBL/GenBank/DDBJ whole genome shotgun (WGS) entry which is preliminary data.</text>
</comment>
<reference evidence="5" key="1">
    <citation type="journal article" date="2023" name="Commun. Biol.">
        <title>Genome analysis of Parmales, the sister group of diatoms, reveals the evolutionary specialization of diatoms from phago-mixotrophs to photoautotrophs.</title>
        <authorList>
            <person name="Ban H."/>
            <person name="Sato S."/>
            <person name="Yoshikawa S."/>
            <person name="Yamada K."/>
            <person name="Nakamura Y."/>
            <person name="Ichinomiya M."/>
            <person name="Sato N."/>
            <person name="Blanc-Mathieu R."/>
            <person name="Endo H."/>
            <person name="Kuwata A."/>
            <person name="Ogata H."/>
        </authorList>
    </citation>
    <scope>NUCLEOTIDE SEQUENCE [LARGE SCALE GENOMIC DNA]</scope>
</reference>
<evidence type="ECO:0000313" key="4">
    <source>
        <dbReference type="EMBL" id="GMI37924.1"/>
    </source>
</evidence>
<accession>A0A9W7GA05</accession>
<evidence type="ECO:0000256" key="1">
    <source>
        <dbReference type="SAM" id="MobiDB-lite"/>
    </source>
</evidence>
<keyword evidence="2" id="KW-0472">Membrane</keyword>
<feature type="region of interest" description="Disordered" evidence="1">
    <location>
        <begin position="380"/>
        <end position="416"/>
    </location>
</feature>
<feature type="chain" id="PRO_5040808828" evidence="3">
    <location>
        <begin position="25"/>
        <end position="416"/>
    </location>
</feature>
<feature type="transmembrane region" description="Helical" evidence="2">
    <location>
        <begin position="310"/>
        <end position="331"/>
    </location>
</feature>
<evidence type="ECO:0000256" key="2">
    <source>
        <dbReference type="SAM" id="Phobius"/>
    </source>
</evidence>
<keyword evidence="3" id="KW-0732">Signal</keyword>
<keyword evidence="2" id="KW-1133">Transmembrane helix</keyword>